<evidence type="ECO:0000313" key="3">
    <source>
        <dbReference type="EMBL" id="GAA0155036.1"/>
    </source>
</evidence>
<keyword evidence="4" id="KW-1185">Reference proteome</keyword>
<evidence type="ECO:0000313" key="4">
    <source>
        <dbReference type="Proteomes" id="UP001454036"/>
    </source>
</evidence>
<reference evidence="3 4" key="1">
    <citation type="submission" date="2024-01" db="EMBL/GenBank/DDBJ databases">
        <title>The complete chloroplast genome sequence of Lithospermum erythrorhizon: insights into the phylogenetic relationship among Boraginaceae species and the maternal lineages of purple gromwells.</title>
        <authorList>
            <person name="Okada T."/>
            <person name="Watanabe K."/>
        </authorList>
    </citation>
    <scope>NUCLEOTIDE SEQUENCE [LARGE SCALE GENOMIC DNA]</scope>
</reference>
<feature type="compositionally biased region" description="Polar residues" evidence="1">
    <location>
        <begin position="47"/>
        <end position="60"/>
    </location>
</feature>
<gene>
    <name evidence="3" type="ORF">LIER_12859</name>
</gene>
<dbReference type="Proteomes" id="UP001454036">
    <property type="component" value="Unassembled WGS sequence"/>
</dbReference>
<evidence type="ECO:0000256" key="1">
    <source>
        <dbReference type="SAM" id="MobiDB-lite"/>
    </source>
</evidence>
<evidence type="ECO:0000256" key="2">
    <source>
        <dbReference type="SAM" id="Phobius"/>
    </source>
</evidence>
<comment type="caution">
    <text evidence="3">The sequence shown here is derived from an EMBL/GenBank/DDBJ whole genome shotgun (WGS) entry which is preliminary data.</text>
</comment>
<organism evidence="3 4">
    <name type="scientific">Lithospermum erythrorhizon</name>
    <name type="common">Purple gromwell</name>
    <name type="synonym">Lithospermum officinale var. erythrorhizon</name>
    <dbReference type="NCBI Taxonomy" id="34254"/>
    <lineage>
        <taxon>Eukaryota</taxon>
        <taxon>Viridiplantae</taxon>
        <taxon>Streptophyta</taxon>
        <taxon>Embryophyta</taxon>
        <taxon>Tracheophyta</taxon>
        <taxon>Spermatophyta</taxon>
        <taxon>Magnoliopsida</taxon>
        <taxon>eudicotyledons</taxon>
        <taxon>Gunneridae</taxon>
        <taxon>Pentapetalae</taxon>
        <taxon>asterids</taxon>
        <taxon>lamiids</taxon>
        <taxon>Boraginales</taxon>
        <taxon>Boraginaceae</taxon>
        <taxon>Boraginoideae</taxon>
        <taxon>Lithospermeae</taxon>
        <taxon>Lithospermum</taxon>
    </lineage>
</organism>
<accession>A0AAV3PV67</accession>
<sequence>MGDAPMDSSGQHSATIVLDSEDQDGVGMAIPQTPSSVPLQAPEIQPTGRSMSPPASSLPSQKRMWSPLVSPQPSQSLRRTDFFFLRPWEIGYVFLCSPVASLVFPLTLFFFLKFFGLQGVVLQSYKGFLSSYEEASASSSRAGHPEGELKALTKEKVREEGILQRRLKNLAGEHTIVHKKHATSTRRMEAVRAKLEGM</sequence>
<feature type="transmembrane region" description="Helical" evidence="2">
    <location>
        <begin position="90"/>
        <end position="112"/>
    </location>
</feature>
<dbReference type="EMBL" id="BAABME010002527">
    <property type="protein sequence ID" value="GAA0155036.1"/>
    <property type="molecule type" value="Genomic_DNA"/>
</dbReference>
<proteinExistence type="predicted"/>
<keyword evidence="2" id="KW-1133">Transmembrane helix</keyword>
<feature type="region of interest" description="Disordered" evidence="1">
    <location>
        <begin position="25"/>
        <end position="71"/>
    </location>
</feature>
<name>A0AAV3PV67_LITER</name>
<protein>
    <submittedName>
        <fullName evidence="3">Uncharacterized protein</fullName>
    </submittedName>
</protein>
<keyword evidence="2" id="KW-0812">Transmembrane</keyword>
<keyword evidence="2" id="KW-0472">Membrane</keyword>
<dbReference type="AlphaFoldDB" id="A0AAV3PV67"/>